<evidence type="ECO:0000313" key="2">
    <source>
        <dbReference type="EMBL" id="KAJ8794306.1"/>
    </source>
</evidence>
<name>A0AB34HNE4_ESCRO</name>
<protein>
    <submittedName>
        <fullName evidence="2">Uncharacterized protein</fullName>
    </submittedName>
</protein>
<proteinExistence type="predicted"/>
<reference evidence="2 3" key="1">
    <citation type="submission" date="2022-11" db="EMBL/GenBank/DDBJ databases">
        <title>Whole genome sequence of Eschrichtius robustus ER-17-0199.</title>
        <authorList>
            <person name="Bruniche-Olsen A."/>
            <person name="Black A.N."/>
            <person name="Fields C.J."/>
            <person name="Walden K."/>
            <person name="Dewoody J.A."/>
        </authorList>
    </citation>
    <scope>NUCLEOTIDE SEQUENCE [LARGE SCALE GENOMIC DNA]</scope>
    <source>
        <strain evidence="2">ER-17-0199</strain>
        <tissue evidence="2">Blubber</tissue>
    </source>
</reference>
<dbReference type="Proteomes" id="UP001159641">
    <property type="component" value="Unassembled WGS sequence"/>
</dbReference>
<dbReference type="EMBL" id="JAIQCJ010000860">
    <property type="protein sequence ID" value="KAJ8794306.1"/>
    <property type="molecule type" value="Genomic_DNA"/>
</dbReference>
<dbReference type="AlphaFoldDB" id="A0AB34HNE4"/>
<sequence length="105" mass="11025">MAADARRYTPCLLSAPGAKGDGVGHPQGAAGGGLVFHEDVHPVELLLSWSNGWWFLLLILKVLSSCVTTRGLILLVSSSCTSLTGLPGEEDMERYSEFPSPGPAG</sequence>
<keyword evidence="3" id="KW-1185">Reference proteome</keyword>
<evidence type="ECO:0000313" key="3">
    <source>
        <dbReference type="Proteomes" id="UP001159641"/>
    </source>
</evidence>
<comment type="caution">
    <text evidence="2">The sequence shown here is derived from an EMBL/GenBank/DDBJ whole genome shotgun (WGS) entry which is preliminary data.</text>
</comment>
<organism evidence="2 3">
    <name type="scientific">Eschrichtius robustus</name>
    <name type="common">California gray whale</name>
    <name type="synonym">Eschrichtius gibbosus</name>
    <dbReference type="NCBI Taxonomy" id="9764"/>
    <lineage>
        <taxon>Eukaryota</taxon>
        <taxon>Metazoa</taxon>
        <taxon>Chordata</taxon>
        <taxon>Craniata</taxon>
        <taxon>Vertebrata</taxon>
        <taxon>Euteleostomi</taxon>
        <taxon>Mammalia</taxon>
        <taxon>Eutheria</taxon>
        <taxon>Laurasiatheria</taxon>
        <taxon>Artiodactyla</taxon>
        <taxon>Whippomorpha</taxon>
        <taxon>Cetacea</taxon>
        <taxon>Mysticeti</taxon>
        <taxon>Eschrichtiidae</taxon>
        <taxon>Eschrichtius</taxon>
    </lineage>
</organism>
<evidence type="ECO:0000256" key="1">
    <source>
        <dbReference type="SAM" id="MobiDB-lite"/>
    </source>
</evidence>
<feature type="region of interest" description="Disordered" evidence="1">
    <location>
        <begin position="84"/>
        <end position="105"/>
    </location>
</feature>
<gene>
    <name evidence="2" type="ORF">J1605_003263</name>
</gene>
<accession>A0AB34HNE4</accession>